<name>S3V0M7_9LEPT</name>
<keyword evidence="1" id="KW-0812">Transmembrane</keyword>
<protein>
    <submittedName>
        <fullName evidence="2">Uncharacterized protein</fullName>
    </submittedName>
</protein>
<feature type="transmembrane region" description="Helical" evidence="1">
    <location>
        <begin position="66"/>
        <end position="90"/>
    </location>
</feature>
<evidence type="ECO:0000256" key="1">
    <source>
        <dbReference type="SAM" id="Phobius"/>
    </source>
</evidence>
<dbReference type="AlphaFoldDB" id="S3V0M7"/>
<evidence type="ECO:0000313" key="2">
    <source>
        <dbReference type="EMBL" id="EPG74159.1"/>
    </source>
</evidence>
<gene>
    <name evidence="2" type="ORF">LEP1GSC058_3846</name>
</gene>
<sequence>MRKIVFWTGVFFSILIPITLPLAEAGTCVNGDESMYLFFTEIACVITVFCLLAISFGTATSGILSLWLGSIPALLGIYFYIAYVPVYLYFSTFGNYGLCDILQQDLYIGKPNLIAARETFNGLFSRSFALLIAIPLFSLVVAPYKIYKASRL</sequence>
<dbReference type="STRING" id="1193011.LEP1GSC058_3846"/>
<comment type="caution">
    <text evidence="2">The sequence shown here is derived from an EMBL/GenBank/DDBJ whole genome shotgun (WGS) entry which is preliminary data.</text>
</comment>
<dbReference type="OrthoDB" id="328860at2"/>
<keyword evidence="1" id="KW-1133">Transmembrane helix</keyword>
<dbReference type="Proteomes" id="UP000014540">
    <property type="component" value="Unassembled WGS sequence"/>
</dbReference>
<keyword evidence="1" id="KW-0472">Membrane</keyword>
<dbReference type="EMBL" id="AKWZ02000010">
    <property type="protein sequence ID" value="EPG74159.1"/>
    <property type="molecule type" value="Genomic_DNA"/>
</dbReference>
<organism evidence="2 3">
    <name type="scientific">Leptospira fainei serovar Hurstbridge str. BUT 6</name>
    <dbReference type="NCBI Taxonomy" id="1193011"/>
    <lineage>
        <taxon>Bacteria</taxon>
        <taxon>Pseudomonadati</taxon>
        <taxon>Spirochaetota</taxon>
        <taxon>Spirochaetia</taxon>
        <taxon>Leptospirales</taxon>
        <taxon>Leptospiraceae</taxon>
        <taxon>Leptospira</taxon>
    </lineage>
</organism>
<dbReference type="RefSeq" id="WP_016550618.1">
    <property type="nucleotide sequence ID" value="NZ_AKWZ02000010.1"/>
</dbReference>
<evidence type="ECO:0000313" key="3">
    <source>
        <dbReference type="Proteomes" id="UP000014540"/>
    </source>
</evidence>
<feature type="transmembrane region" description="Helical" evidence="1">
    <location>
        <begin position="35"/>
        <end position="54"/>
    </location>
</feature>
<feature type="transmembrane region" description="Helical" evidence="1">
    <location>
        <begin position="128"/>
        <end position="147"/>
    </location>
</feature>
<keyword evidence="3" id="KW-1185">Reference proteome</keyword>
<reference evidence="2" key="1">
    <citation type="submission" date="2013-04" db="EMBL/GenBank/DDBJ databases">
        <authorList>
            <person name="Harkins D.M."/>
            <person name="Durkin A.S."/>
            <person name="Selengut J.D."/>
            <person name="Sanka R."/>
            <person name="DePew J."/>
            <person name="Purushe J."/>
            <person name="Ahmed A."/>
            <person name="van der Linden H."/>
            <person name="Goris M.G.A."/>
            <person name="Hartskeerl R.A."/>
            <person name="Vinetz J.M."/>
            <person name="Sutton G.G."/>
            <person name="Nelson W.C."/>
            <person name="Fouts D.E."/>
        </authorList>
    </citation>
    <scope>NUCLEOTIDE SEQUENCE [LARGE SCALE GENOMIC DNA]</scope>
    <source>
        <strain evidence="2">BUT 6</strain>
    </source>
</reference>
<proteinExistence type="predicted"/>
<accession>S3V0M7</accession>